<accession>A0A4Y9Z3R4</accession>
<dbReference type="AlphaFoldDB" id="A0A4Y9Z3R4"/>
<evidence type="ECO:0000313" key="4">
    <source>
        <dbReference type="Proteomes" id="UP000298327"/>
    </source>
</evidence>
<organism evidence="3 4">
    <name type="scientific">Dentipellis fragilis</name>
    <dbReference type="NCBI Taxonomy" id="205917"/>
    <lineage>
        <taxon>Eukaryota</taxon>
        <taxon>Fungi</taxon>
        <taxon>Dikarya</taxon>
        <taxon>Basidiomycota</taxon>
        <taxon>Agaricomycotina</taxon>
        <taxon>Agaricomycetes</taxon>
        <taxon>Russulales</taxon>
        <taxon>Hericiaceae</taxon>
        <taxon>Dentipellis</taxon>
    </lineage>
</organism>
<dbReference type="PANTHER" id="PTHR46689">
    <property type="entry name" value="MEMBRANE PROTEIN, PUTATIVE-RELATED"/>
    <property type="match status" value="1"/>
</dbReference>
<protein>
    <recommendedName>
        <fullName evidence="2">PhoD-like phosphatase domain-containing protein</fullName>
    </recommendedName>
</protein>
<dbReference type="GO" id="GO:0016020">
    <property type="term" value="C:membrane"/>
    <property type="evidence" value="ECO:0007669"/>
    <property type="project" value="TreeGrafter"/>
</dbReference>
<feature type="region of interest" description="Disordered" evidence="1">
    <location>
        <begin position="25"/>
        <end position="49"/>
    </location>
</feature>
<dbReference type="EMBL" id="SEOQ01000141">
    <property type="protein sequence ID" value="TFY69275.1"/>
    <property type="molecule type" value="Genomic_DNA"/>
</dbReference>
<reference evidence="3 4" key="1">
    <citation type="submission" date="2019-02" db="EMBL/GenBank/DDBJ databases">
        <title>Genome sequencing of the rare red list fungi Dentipellis fragilis.</title>
        <authorList>
            <person name="Buettner E."/>
            <person name="Kellner H."/>
        </authorList>
    </citation>
    <scope>NUCLEOTIDE SEQUENCE [LARGE SCALE GENOMIC DNA]</scope>
    <source>
        <strain evidence="3 4">DSM 105465</strain>
    </source>
</reference>
<feature type="domain" description="PhoD-like phosphatase" evidence="2">
    <location>
        <begin position="461"/>
        <end position="794"/>
    </location>
</feature>
<dbReference type="Proteomes" id="UP000298327">
    <property type="component" value="Unassembled WGS sequence"/>
</dbReference>
<feature type="domain" description="PhoD-like phosphatase" evidence="2">
    <location>
        <begin position="297"/>
        <end position="415"/>
    </location>
</feature>
<evidence type="ECO:0000256" key="1">
    <source>
        <dbReference type="SAM" id="MobiDB-lite"/>
    </source>
</evidence>
<dbReference type="PANTHER" id="PTHR46689:SF1">
    <property type="entry name" value="PHOD-LIKE PHOSPHATASE DOMAIN-CONTAINING PROTEIN"/>
    <property type="match status" value="1"/>
</dbReference>
<keyword evidence="4" id="KW-1185">Reference proteome</keyword>
<proteinExistence type="predicted"/>
<evidence type="ECO:0000259" key="2">
    <source>
        <dbReference type="Pfam" id="PF19050"/>
    </source>
</evidence>
<feature type="region of interest" description="Disordered" evidence="1">
    <location>
        <begin position="68"/>
        <end position="128"/>
    </location>
</feature>
<gene>
    <name evidence="3" type="ORF">EVG20_g3222</name>
</gene>
<name>A0A4Y9Z3R4_9AGAM</name>
<comment type="caution">
    <text evidence="3">The sequence shown here is derived from an EMBL/GenBank/DDBJ whole genome shotgun (WGS) entry which is preliminary data.</text>
</comment>
<dbReference type="STRING" id="205917.A0A4Y9Z3R4"/>
<dbReference type="Pfam" id="PF19050">
    <property type="entry name" value="PhoD_2"/>
    <property type="match status" value="2"/>
</dbReference>
<evidence type="ECO:0000313" key="3">
    <source>
        <dbReference type="EMBL" id="TFY69275.1"/>
    </source>
</evidence>
<dbReference type="OrthoDB" id="2419400at2759"/>
<sequence length="836" mass="93007">MDNAGWHAHRRDADSVSFACNLSRPRTCPCSPDASKQADARYPPARGPDGRYQPVEQVFPLEENFVGGFRPVAPSPGPPPVPEKDDMGIPHSLRPQGKRIPSGYSYQTQSPVRDNEGRQPSAASVASYSTSQLAQMSAVERSQNLKVARMNPPLQFMCGPLLRYDTVDKEGVWNGAALIVTADAGSTYDPHPMLSYHWDPERPVLFKKTHSGGNPKSFDLGPHPADPMAALYSNNFSQTNGSPNPSTATEKREVPGQEIWVYAGNGGTFTFWRFIIQIPLSRHEMKIRYTVNNGQELEFFVPGRGQTMRLAAYSCNGFSAGVNADDFRSPGFASGYDPVWCDLLAKHAEQPYHALVGGGDQLYCDGLTREPELQEWVNHPNPEQKKTFALTQEILSAIDRFYFNHYCSIFRSGAFSRANSSMYVFTSSLTNVGRLLTPVYVFQTITTWSVFLSDTVLGNADTSQIDGFGSYPDDLQKAPIFRTIGSRGYFFFLLFQCFINDELDGIADSPGAHASKSLVIGAQGPYVPFPSHSFLSYLGPTSWMLMLDCRAERKLDQVCSPDEYRRVFQRLHDLPSITEHLIIQLGIPIAYPRMVFLETMLGSKLNPLVHLGRAGSMGLKGFVNKFNADAELLDDLVSHASEYLREIVLTSFRMITGRQNIISDISVEQSERNWFIEQLQLFAQHRRLRVTFLSGDVHCCSVGVLKTLTTKKARDVPASVDHRYMINIVTSAIVNTPPPGGVLKMVSTLATKTHRTMHYAETDETMMPIFDKEPDGGAAKSKYIMGRRNWCSIALDLSSGDMIFDIRVEKQKGYGETAGYIARAPAPRWTPQTNAS</sequence>
<dbReference type="InterPro" id="IPR043904">
    <property type="entry name" value="PhoD_2-like"/>
</dbReference>